<dbReference type="CDD" id="cd07067">
    <property type="entry name" value="HP_PGM_like"/>
    <property type="match status" value="1"/>
</dbReference>
<evidence type="ECO:0000313" key="2">
    <source>
        <dbReference type="EMBL" id="MCW0953390.1"/>
    </source>
</evidence>
<comment type="caution">
    <text evidence="2">The sequence shown here is derived from an EMBL/GenBank/DDBJ whole genome shotgun (WGS) entry which is preliminary data.</text>
</comment>
<dbReference type="InterPro" id="IPR013078">
    <property type="entry name" value="His_Pase_superF_clade-1"/>
</dbReference>
<name>A0ABT3E4Q4_9LACO</name>
<organism evidence="2 3">
    <name type="scientific">Weissella ceti</name>
    <dbReference type="NCBI Taxonomy" id="759620"/>
    <lineage>
        <taxon>Bacteria</taxon>
        <taxon>Bacillati</taxon>
        <taxon>Bacillota</taxon>
        <taxon>Bacilli</taxon>
        <taxon>Lactobacillales</taxon>
        <taxon>Lactobacillaceae</taxon>
        <taxon>Weissella</taxon>
    </lineage>
</organism>
<dbReference type="EMBL" id="JAOZFE010000004">
    <property type="protein sequence ID" value="MCW0953390.1"/>
    <property type="molecule type" value="Genomic_DNA"/>
</dbReference>
<dbReference type="RefSeq" id="WP_213408906.1">
    <property type="nucleotide sequence ID" value="NZ_CP074441.1"/>
</dbReference>
<accession>A0ABT3E4Q4</accession>
<keyword evidence="3" id="KW-1185">Reference proteome</keyword>
<dbReference type="Proteomes" id="UP001526225">
    <property type="component" value="Unassembled WGS sequence"/>
</dbReference>
<sequence>MTFNLYIVRHGQTYLNKYGRMQGWSNAPLTESGVADAFAAGERLRDVKFSHAYSSDLTRAYKTAQGILARNVASGDLKQPEKLDNFREVFFGIYEGLLGTEVAKQISSEKNLEPASETYGELGLALGMDGMMDAFHETDPYHDAETAEMFWHRFDNGMIRLLEAAKDGDNILLVAHGTLIRNMAARFHDETLATSGPVDNGAISVFEVGVDEMKLKAYNDTNTVW</sequence>
<dbReference type="InterPro" id="IPR051695">
    <property type="entry name" value="Phosphoglycerate_Mutase"/>
</dbReference>
<dbReference type="SUPFAM" id="SSF53254">
    <property type="entry name" value="Phosphoglycerate mutase-like"/>
    <property type="match status" value="1"/>
</dbReference>
<dbReference type="InterPro" id="IPR029033">
    <property type="entry name" value="His_PPase_superfam"/>
</dbReference>
<evidence type="ECO:0000313" key="3">
    <source>
        <dbReference type="Proteomes" id="UP001526225"/>
    </source>
</evidence>
<gene>
    <name evidence="2" type="ORF">OIT44_04790</name>
</gene>
<dbReference type="Pfam" id="PF00300">
    <property type="entry name" value="His_Phos_1"/>
    <property type="match status" value="2"/>
</dbReference>
<protein>
    <submittedName>
        <fullName evidence="2">Histidine phosphatase family protein</fullName>
    </submittedName>
</protein>
<dbReference type="SMART" id="SM00855">
    <property type="entry name" value="PGAM"/>
    <property type="match status" value="1"/>
</dbReference>
<reference evidence="2 3" key="1">
    <citation type="submission" date="2022-10" db="EMBL/GenBank/DDBJ databases">
        <title>Weissella fermenti sp. nov., isolated from fermented cabbage.</title>
        <authorList>
            <person name="Lee J.K."/>
            <person name="Baek J.H."/>
            <person name="Choi D.G."/>
            <person name="Kim J.M."/>
            <person name="Jeon C.O."/>
        </authorList>
    </citation>
    <scope>NUCLEOTIDE SEQUENCE [LARGE SCALE GENOMIC DNA]</scope>
    <source>
        <strain evidence="2 3">KACC 18534</strain>
    </source>
</reference>
<dbReference type="PANTHER" id="PTHR46517">
    <property type="entry name" value="FRUCTOSE-2,6-BISPHOSPHATASE TIGAR"/>
    <property type="match status" value="1"/>
</dbReference>
<keyword evidence="1" id="KW-0378">Hydrolase</keyword>
<dbReference type="Gene3D" id="3.40.50.1240">
    <property type="entry name" value="Phosphoglycerate mutase-like"/>
    <property type="match status" value="1"/>
</dbReference>
<evidence type="ECO:0000256" key="1">
    <source>
        <dbReference type="ARBA" id="ARBA00022801"/>
    </source>
</evidence>
<proteinExistence type="predicted"/>
<dbReference type="PANTHER" id="PTHR46517:SF1">
    <property type="entry name" value="FRUCTOSE-2,6-BISPHOSPHATASE TIGAR"/>
    <property type="match status" value="1"/>
</dbReference>